<dbReference type="SUPFAM" id="SSF55961">
    <property type="entry name" value="Bet v1-like"/>
    <property type="match status" value="2"/>
</dbReference>
<dbReference type="InterPro" id="IPR023393">
    <property type="entry name" value="START-like_dom_sf"/>
</dbReference>
<dbReference type="InterPro" id="IPR019587">
    <property type="entry name" value="Polyketide_cyclase/dehydratase"/>
</dbReference>
<dbReference type="EMBL" id="BAAAKV010000050">
    <property type="protein sequence ID" value="GAA1186404.1"/>
    <property type="molecule type" value="Genomic_DNA"/>
</dbReference>
<dbReference type="CDD" id="cd08861">
    <property type="entry name" value="OtcD1_ARO-CYC_like"/>
    <property type="match status" value="2"/>
</dbReference>
<dbReference type="RefSeq" id="WP_030744945.1">
    <property type="nucleotide sequence ID" value="NZ_BAAAKV010000050.1"/>
</dbReference>
<gene>
    <name evidence="1" type="ORF">GCM10009654_49960</name>
</gene>
<protein>
    <submittedName>
        <fullName evidence="1">SRPBCC family protein</fullName>
    </submittedName>
</protein>
<name>A0ABN1V044_9ACTN</name>
<accession>A0ABN1V044</accession>
<organism evidence="1 2">
    <name type="scientific">Streptomyces hebeiensis</name>
    <dbReference type="NCBI Taxonomy" id="229486"/>
    <lineage>
        <taxon>Bacteria</taxon>
        <taxon>Bacillati</taxon>
        <taxon>Actinomycetota</taxon>
        <taxon>Actinomycetes</taxon>
        <taxon>Kitasatosporales</taxon>
        <taxon>Streptomycetaceae</taxon>
        <taxon>Streptomyces</taxon>
    </lineage>
</organism>
<evidence type="ECO:0000313" key="1">
    <source>
        <dbReference type="EMBL" id="GAA1186404.1"/>
    </source>
</evidence>
<dbReference type="Pfam" id="PF10604">
    <property type="entry name" value="Polyketide_cyc2"/>
    <property type="match status" value="2"/>
</dbReference>
<reference evidence="1 2" key="1">
    <citation type="journal article" date="2019" name="Int. J. Syst. Evol. Microbiol.">
        <title>The Global Catalogue of Microorganisms (GCM) 10K type strain sequencing project: providing services to taxonomists for standard genome sequencing and annotation.</title>
        <authorList>
            <consortium name="The Broad Institute Genomics Platform"/>
            <consortium name="The Broad Institute Genome Sequencing Center for Infectious Disease"/>
            <person name="Wu L."/>
            <person name="Ma J."/>
        </authorList>
    </citation>
    <scope>NUCLEOTIDE SEQUENCE [LARGE SCALE GENOMIC DNA]</scope>
    <source>
        <strain evidence="1 2">JCM 12696</strain>
    </source>
</reference>
<comment type="caution">
    <text evidence="1">The sequence shown here is derived from an EMBL/GenBank/DDBJ whole genome shotgun (WGS) entry which is preliminary data.</text>
</comment>
<proteinExistence type="predicted"/>
<keyword evidence="2" id="KW-1185">Reference proteome</keyword>
<dbReference type="Gene3D" id="3.30.530.20">
    <property type="match status" value="2"/>
</dbReference>
<evidence type="ECO:0000313" key="2">
    <source>
        <dbReference type="Proteomes" id="UP001501371"/>
    </source>
</evidence>
<dbReference type="Proteomes" id="UP001501371">
    <property type="component" value="Unassembled WGS sequence"/>
</dbReference>
<sequence>MASAAVHRTEHTLTVDAPAGVLYGLVADATLWPAVFEPTVHVSHLERSPGSERFEIWAEVNGRVAHWSSRRVLDPVRRYVSFRQDHSTPPVTAMSGGWLFRELPTGETEIVLRHRFTVVDDDPDAVAAVSAALDRNSARELGALGRLAAGGHGVEELVFSFTDTVELAGTAAEAYSFVDRADRWPELLPHVARVKLVEPEPGVQELEMDTVTSDGAQHTTRSLRVCRPGRWIGYKQVATPELMTGHSGLWTFADTPSGAVATATHVVVLAPDAVTKVLGGDATLADARAYVRDALGRNSRTTLEHVAAVRS</sequence>